<reference evidence="1 2" key="1">
    <citation type="journal article" date="2010" name="Stand. Genomic Sci.">
        <title>Complete genome sequence of Haloterrigena turkmenica type strain (4k).</title>
        <authorList>
            <person name="Saunders E."/>
            <person name="Tindall B.J."/>
            <person name="Fahnrich R."/>
            <person name="Lapidus A."/>
            <person name="Copeland A."/>
            <person name="Del Rio T.G."/>
            <person name="Lucas S."/>
            <person name="Chen F."/>
            <person name="Tice H."/>
            <person name="Cheng J.F."/>
            <person name="Han C."/>
            <person name="Detter J.C."/>
            <person name="Bruce D."/>
            <person name="Goodwin L."/>
            <person name="Chain P."/>
            <person name="Pitluck S."/>
            <person name="Pati A."/>
            <person name="Ivanova N."/>
            <person name="Mavromatis K."/>
            <person name="Chen A."/>
            <person name="Palaniappan K."/>
            <person name="Land M."/>
            <person name="Hauser L."/>
            <person name="Chang Y.J."/>
            <person name="Jeffries C.D."/>
            <person name="Brettin T."/>
            <person name="Rohde M."/>
            <person name="Goker M."/>
            <person name="Bristow J."/>
            <person name="Eisen J.A."/>
            <person name="Markowitz V."/>
            <person name="Hugenholtz P."/>
            <person name="Klenk H.P."/>
            <person name="Kyrpides N.C."/>
        </authorList>
    </citation>
    <scope>NUCLEOTIDE SEQUENCE [LARGE SCALE GENOMIC DNA]</scope>
    <source>
        <strain evidence="2">ATCC 51198 / DSM 5511 / JCM 9101 / NCIMB 13204 / VKM B-1734 / 4k</strain>
    </source>
</reference>
<name>D2S3P8_HALTV</name>
<dbReference type="InterPro" id="IPR036390">
    <property type="entry name" value="WH_DNA-bd_sf"/>
</dbReference>
<dbReference type="OrthoDB" id="196624at2157"/>
<keyword evidence="2" id="KW-1185">Reference proteome</keyword>
<dbReference type="KEGG" id="htu:Htur_5267"/>
<organism evidence="1 2">
    <name type="scientific">Haloterrigena turkmenica (strain ATCC 51198 / DSM 5511 / JCM 9101 / NCIMB 13204 / VKM B-1734 / 4k)</name>
    <name type="common">Halococcus turkmenicus</name>
    <dbReference type="NCBI Taxonomy" id="543526"/>
    <lineage>
        <taxon>Archaea</taxon>
        <taxon>Methanobacteriati</taxon>
        <taxon>Methanobacteriota</taxon>
        <taxon>Stenosarchaea group</taxon>
        <taxon>Halobacteria</taxon>
        <taxon>Halobacteriales</taxon>
        <taxon>Natrialbaceae</taxon>
        <taxon>Haloterrigena</taxon>
    </lineage>
</organism>
<proteinExistence type="predicted"/>
<geneLocation type="plasmid" evidence="1 2">
    <name>pHTUR06</name>
</geneLocation>
<evidence type="ECO:0000313" key="1">
    <source>
        <dbReference type="EMBL" id="ADB63995.1"/>
    </source>
</evidence>
<dbReference type="AlphaFoldDB" id="D2S3P8"/>
<evidence type="ECO:0000313" key="2">
    <source>
        <dbReference type="Proteomes" id="UP000001903"/>
    </source>
</evidence>
<dbReference type="Proteomes" id="UP000001903">
    <property type="component" value="Plasmid pHTUR06"/>
</dbReference>
<dbReference type="GeneID" id="31787772"/>
<evidence type="ECO:0008006" key="3">
    <source>
        <dbReference type="Google" id="ProtNLM"/>
    </source>
</evidence>
<dbReference type="SUPFAM" id="SSF46785">
    <property type="entry name" value="Winged helix' DNA-binding domain"/>
    <property type="match status" value="1"/>
</dbReference>
<dbReference type="Gene3D" id="1.10.10.10">
    <property type="entry name" value="Winged helix-like DNA-binding domain superfamily/Winged helix DNA-binding domain"/>
    <property type="match status" value="1"/>
</dbReference>
<sequence length="113" mass="12590">MDDKKTKEVRTEYPSAWIALTQNESVGYIIDALLDLPPHREFNKTELAEMAGVSRNSVGTHMELLLTLDLVEPVEGTTPTRYRFNSDSGVSRALVELEGEVNQAVESDKKQPA</sequence>
<protein>
    <recommendedName>
        <fullName evidence="3">HTH iclR-type domain-containing protein</fullName>
    </recommendedName>
</protein>
<dbReference type="HOGENOM" id="CLU_170792_0_0_2"/>
<keyword evidence="1" id="KW-0614">Plasmid</keyword>
<gene>
    <name evidence="1" type="ordered locus">Htur_5267</name>
</gene>
<dbReference type="RefSeq" id="WP_012946234.1">
    <property type="nucleotide sequence ID" value="NC_013749.1"/>
</dbReference>
<dbReference type="InterPro" id="IPR036388">
    <property type="entry name" value="WH-like_DNA-bd_sf"/>
</dbReference>
<accession>D2S3P8</accession>
<dbReference type="EMBL" id="CP001866">
    <property type="protein sequence ID" value="ADB63995.1"/>
    <property type="molecule type" value="Genomic_DNA"/>
</dbReference>